<feature type="binding site" evidence="9 11">
    <location>
        <position position="13"/>
    </location>
    <ligand>
        <name>substrate</name>
    </ligand>
</feature>
<dbReference type="CDD" id="cd04725">
    <property type="entry name" value="OMP_decarboxylase_like"/>
    <property type="match status" value="1"/>
</dbReference>
<dbReference type="EC" id="4.1.1.23" evidence="9"/>
<dbReference type="PANTHER" id="PTHR32119">
    <property type="entry name" value="OROTIDINE 5'-PHOSPHATE DECARBOXYLASE"/>
    <property type="match status" value="1"/>
</dbReference>
<dbReference type="AlphaFoldDB" id="A0A3M8DW22"/>
<feature type="active site" description="For OMPdecase activity" evidence="10">
    <location>
        <position position="67"/>
    </location>
</feature>
<dbReference type="SUPFAM" id="SSF51366">
    <property type="entry name" value="Ribulose-phoshate binding barrel"/>
    <property type="match status" value="1"/>
</dbReference>
<keyword evidence="4 9" id="KW-0210">Decarboxylase</keyword>
<evidence type="ECO:0000256" key="1">
    <source>
        <dbReference type="ARBA" id="ARBA00002356"/>
    </source>
</evidence>
<feature type="binding site" evidence="9 11">
    <location>
        <position position="217"/>
    </location>
    <ligand>
        <name>substrate</name>
    </ligand>
</feature>
<protein>
    <recommendedName>
        <fullName evidence="9">Orotidine 5'-phosphate decarboxylase</fullName>
        <ecNumber evidence="9">4.1.1.23</ecNumber>
    </recommendedName>
    <alternativeName>
        <fullName evidence="9">OMP decarboxylase</fullName>
        <shortName evidence="9">OMPDCase</shortName>
        <shortName evidence="9">OMPdecase</shortName>
    </alternativeName>
</protein>
<feature type="binding site" evidence="9 11">
    <location>
        <position position="35"/>
    </location>
    <ligand>
        <name>substrate</name>
    </ligand>
</feature>
<evidence type="ECO:0000256" key="11">
    <source>
        <dbReference type="PIRSR" id="PIRSR614732-2"/>
    </source>
</evidence>
<feature type="active site" description="Proton donor" evidence="9">
    <location>
        <position position="64"/>
    </location>
</feature>
<dbReference type="PROSITE" id="PS00156">
    <property type="entry name" value="OMPDECASE"/>
    <property type="match status" value="1"/>
</dbReference>
<dbReference type="PANTHER" id="PTHR32119:SF2">
    <property type="entry name" value="OROTIDINE 5'-PHOSPHATE DECARBOXYLASE"/>
    <property type="match status" value="1"/>
</dbReference>
<evidence type="ECO:0000313" key="15">
    <source>
        <dbReference type="Proteomes" id="UP000271031"/>
    </source>
</evidence>
<evidence type="ECO:0000256" key="3">
    <source>
        <dbReference type="ARBA" id="ARBA00011738"/>
    </source>
</evidence>
<dbReference type="NCBIfam" id="NF001273">
    <property type="entry name" value="PRK00230.1"/>
    <property type="match status" value="1"/>
</dbReference>
<dbReference type="UniPathway" id="UPA00070">
    <property type="reaction ID" value="UER00120"/>
</dbReference>
<dbReference type="GO" id="GO:0005829">
    <property type="term" value="C:cytosol"/>
    <property type="evidence" value="ECO:0007669"/>
    <property type="project" value="TreeGrafter"/>
</dbReference>
<dbReference type="GO" id="GO:0004590">
    <property type="term" value="F:orotidine-5'-phosphate decarboxylase activity"/>
    <property type="evidence" value="ECO:0007669"/>
    <property type="project" value="UniProtKB-UniRule"/>
</dbReference>
<accession>A0A3M8DW22</accession>
<dbReference type="NCBIfam" id="TIGR01740">
    <property type="entry name" value="pyrF"/>
    <property type="match status" value="1"/>
</dbReference>
<gene>
    <name evidence="9" type="primary">pyrF</name>
    <name evidence="14" type="ORF">EDM56_06280</name>
</gene>
<dbReference type="GO" id="GO:0006207">
    <property type="term" value="P:'de novo' pyrimidine nucleobase biosynthetic process"/>
    <property type="evidence" value="ECO:0007669"/>
    <property type="project" value="InterPro"/>
</dbReference>
<dbReference type="InterPro" id="IPR001754">
    <property type="entry name" value="OMPdeCOase_dom"/>
</dbReference>
<dbReference type="InterPro" id="IPR014732">
    <property type="entry name" value="OMPdecase"/>
</dbReference>
<keyword evidence="15" id="KW-1185">Reference proteome</keyword>
<sequence length="241" mass="25532">MTDFRERIILALDFGSPEEAYACLDRLTGDVKYVKVGMELFYAAGPAIVSTLKERGFKVFVDLKIHDIPNTAQGAMRSLARLGADMMNVHAAGGVKMMAAAREGVEQGTPAGSPRPLLIGVTMLTSTSEDVMNSQLLIPGKLEDTVAGYAAFTKEAGLDGVVASPLEVPLIKETCGTSFVTVTPGIRPAGSAKGDQTRVTTPEEALLTLNSDYIVIGRAITGAVDPRAAWNDMIDSLKASR</sequence>
<dbReference type="OrthoDB" id="9806203at2"/>
<evidence type="ECO:0000256" key="5">
    <source>
        <dbReference type="ARBA" id="ARBA00022975"/>
    </source>
</evidence>
<organism evidence="14 15">
    <name type="scientific">Brevibacillus fluminis</name>
    <dbReference type="NCBI Taxonomy" id="511487"/>
    <lineage>
        <taxon>Bacteria</taxon>
        <taxon>Bacillati</taxon>
        <taxon>Bacillota</taxon>
        <taxon>Bacilli</taxon>
        <taxon>Bacillales</taxon>
        <taxon>Paenibacillaceae</taxon>
        <taxon>Brevibacillus</taxon>
    </lineage>
</organism>
<dbReference type="InterPro" id="IPR013785">
    <property type="entry name" value="Aldolase_TIM"/>
</dbReference>
<name>A0A3M8DW22_9BACL</name>
<evidence type="ECO:0000256" key="9">
    <source>
        <dbReference type="HAMAP-Rule" id="MF_01200"/>
    </source>
</evidence>
<evidence type="ECO:0000259" key="13">
    <source>
        <dbReference type="SMART" id="SM00934"/>
    </source>
</evidence>
<comment type="subunit">
    <text evidence="3 9">Homodimer.</text>
</comment>
<feature type="binding site" evidence="9 11">
    <location>
        <position position="218"/>
    </location>
    <ligand>
        <name>substrate</name>
    </ligand>
</feature>
<dbReference type="RefSeq" id="WP_122917039.1">
    <property type="nucleotide sequence ID" value="NZ_RHHQ01000006.1"/>
</dbReference>
<dbReference type="InterPro" id="IPR018089">
    <property type="entry name" value="OMPdecase_AS"/>
</dbReference>
<feature type="domain" description="Orotidine 5'-phosphate decarboxylase" evidence="13">
    <location>
        <begin position="7"/>
        <end position="233"/>
    </location>
</feature>
<feature type="active site" description="For OMPdecase activity" evidence="10">
    <location>
        <position position="62"/>
    </location>
</feature>
<comment type="caution">
    <text evidence="14">The sequence shown here is derived from an EMBL/GenBank/DDBJ whole genome shotgun (WGS) entry which is preliminary data.</text>
</comment>
<proteinExistence type="inferred from homology"/>
<comment type="catalytic activity">
    <reaction evidence="7 9 12">
        <text>orotidine 5'-phosphate + H(+) = UMP + CO2</text>
        <dbReference type="Rhea" id="RHEA:11596"/>
        <dbReference type="ChEBI" id="CHEBI:15378"/>
        <dbReference type="ChEBI" id="CHEBI:16526"/>
        <dbReference type="ChEBI" id="CHEBI:57538"/>
        <dbReference type="ChEBI" id="CHEBI:57865"/>
        <dbReference type="EC" id="4.1.1.23"/>
    </reaction>
</comment>
<dbReference type="InterPro" id="IPR011060">
    <property type="entry name" value="RibuloseP-bd_barrel"/>
</dbReference>
<feature type="binding site" evidence="9 11">
    <location>
        <position position="187"/>
    </location>
    <ligand>
        <name>substrate</name>
    </ligand>
</feature>
<feature type="binding site" evidence="9 11">
    <location>
        <position position="125"/>
    </location>
    <ligand>
        <name>substrate</name>
    </ligand>
</feature>
<feature type="binding site" evidence="9 11">
    <location>
        <position position="196"/>
    </location>
    <ligand>
        <name>substrate</name>
    </ligand>
</feature>
<evidence type="ECO:0000256" key="2">
    <source>
        <dbReference type="ARBA" id="ARBA00004861"/>
    </source>
</evidence>
<evidence type="ECO:0000256" key="6">
    <source>
        <dbReference type="ARBA" id="ARBA00023239"/>
    </source>
</evidence>
<dbReference type="SMART" id="SM00934">
    <property type="entry name" value="OMPdecase"/>
    <property type="match status" value="1"/>
</dbReference>
<evidence type="ECO:0000313" key="14">
    <source>
        <dbReference type="EMBL" id="RNB91187.1"/>
    </source>
</evidence>
<evidence type="ECO:0000256" key="12">
    <source>
        <dbReference type="RuleBase" id="RU000512"/>
    </source>
</evidence>
<comment type="similarity">
    <text evidence="8 9">Belongs to the OMP decarboxylase family. Type 1 subfamily.</text>
</comment>
<comment type="function">
    <text evidence="1 9">Catalyzes the decarboxylation of orotidine 5'-monophosphate (OMP) to uridine 5'-monophosphate (UMP).</text>
</comment>
<dbReference type="HAMAP" id="MF_01200_B">
    <property type="entry name" value="OMPdecase_type1_B"/>
    <property type="match status" value="1"/>
</dbReference>
<dbReference type="GO" id="GO:0044205">
    <property type="term" value="P:'de novo' UMP biosynthetic process"/>
    <property type="evidence" value="ECO:0007669"/>
    <property type="project" value="UniProtKB-UniRule"/>
</dbReference>
<evidence type="ECO:0000256" key="4">
    <source>
        <dbReference type="ARBA" id="ARBA00022793"/>
    </source>
</evidence>
<dbReference type="InterPro" id="IPR047596">
    <property type="entry name" value="OMPdecase_bac"/>
</dbReference>
<feature type="binding site" evidence="9">
    <location>
        <begin position="62"/>
        <end position="71"/>
    </location>
    <ligand>
        <name>substrate</name>
    </ligand>
</feature>
<comment type="pathway">
    <text evidence="2 9 12">Pyrimidine metabolism; UMP biosynthesis via de novo pathway; UMP from orotate: step 2/2.</text>
</comment>
<dbReference type="EMBL" id="RHHQ01000006">
    <property type="protein sequence ID" value="RNB91187.1"/>
    <property type="molecule type" value="Genomic_DNA"/>
</dbReference>
<dbReference type="FunFam" id="3.20.20.70:FF:000015">
    <property type="entry name" value="Orotidine 5'-phosphate decarboxylase"/>
    <property type="match status" value="1"/>
</dbReference>
<evidence type="ECO:0000256" key="7">
    <source>
        <dbReference type="ARBA" id="ARBA00049157"/>
    </source>
</evidence>
<evidence type="ECO:0000256" key="8">
    <source>
        <dbReference type="ARBA" id="ARBA00061012"/>
    </source>
</evidence>
<keyword evidence="5 9" id="KW-0665">Pyrimidine biosynthesis</keyword>
<reference evidence="14 15" key="1">
    <citation type="submission" date="2018-10" db="EMBL/GenBank/DDBJ databases">
        <title>Phylogenomics of Brevibacillus.</title>
        <authorList>
            <person name="Dunlap C."/>
        </authorList>
    </citation>
    <scope>NUCLEOTIDE SEQUENCE [LARGE SCALE GENOMIC DNA]</scope>
    <source>
        <strain evidence="14 15">JCM 15716</strain>
    </source>
</reference>
<dbReference type="Gene3D" id="3.20.20.70">
    <property type="entry name" value="Aldolase class I"/>
    <property type="match status" value="1"/>
</dbReference>
<dbReference type="Proteomes" id="UP000271031">
    <property type="component" value="Unassembled WGS sequence"/>
</dbReference>
<keyword evidence="6 9" id="KW-0456">Lyase</keyword>
<dbReference type="Pfam" id="PF00215">
    <property type="entry name" value="OMPdecase"/>
    <property type="match status" value="1"/>
</dbReference>
<feature type="active site" description="For OMPdecase activity" evidence="10">
    <location>
        <position position="64"/>
    </location>
</feature>
<evidence type="ECO:0000256" key="10">
    <source>
        <dbReference type="PIRSR" id="PIRSR614732-1"/>
    </source>
</evidence>